<dbReference type="EMBL" id="OU898276">
    <property type="protein sequence ID" value="CAG9827177.1"/>
    <property type="molecule type" value="Genomic_DNA"/>
</dbReference>
<keyword evidence="3" id="KW-1185">Reference proteome</keyword>
<name>A0A9N9X4Q1_DIABA</name>
<feature type="region of interest" description="Disordered" evidence="1">
    <location>
        <begin position="95"/>
        <end position="120"/>
    </location>
</feature>
<accession>A0A9N9X4Q1</accession>
<feature type="compositionally biased region" description="Basic and acidic residues" evidence="1">
    <location>
        <begin position="106"/>
        <end position="120"/>
    </location>
</feature>
<dbReference type="AlphaFoldDB" id="A0A9N9X4Q1"/>
<reference evidence="2" key="1">
    <citation type="submission" date="2022-01" db="EMBL/GenBank/DDBJ databases">
        <authorList>
            <person name="King R."/>
        </authorList>
    </citation>
    <scope>NUCLEOTIDE SEQUENCE</scope>
</reference>
<evidence type="ECO:0000313" key="3">
    <source>
        <dbReference type="Proteomes" id="UP001153709"/>
    </source>
</evidence>
<proteinExistence type="predicted"/>
<gene>
    <name evidence="2" type="ORF">DIABBA_LOCUS1205</name>
</gene>
<protein>
    <submittedName>
        <fullName evidence="2">Uncharacterized protein</fullName>
    </submittedName>
</protein>
<sequence length="120" mass="13029">MRPMMITVLQGGSARRRRKHLTSTHQIIDLADAVLLQSLPPLAAAAELESAMGHKTIQSNLPKMPEFALSKASSNSDSLQEEVCAKETMVDVESVDSSGKNGAACKCEKQQQKNEGMKNF</sequence>
<dbReference type="Proteomes" id="UP001153709">
    <property type="component" value="Chromosome 1"/>
</dbReference>
<evidence type="ECO:0000256" key="1">
    <source>
        <dbReference type="SAM" id="MobiDB-lite"/>
    </source>
</evidence>
<evidence type="ECO:0000313" key="2">
    <source>
        <dbReference type="EMBL" id="CAG9827177.1"/>
    </source>
</evidence>
<organism evidence="2 3">
    <name type="scientific">Diabrotica balteata</name>
    <name type="common">Banded cucumber beetle</name>
    <dbReference type="NCBI Taxonomy" id="107213"/>
    <lineage>
        <taxon>Eukaryota</taxon>
        <taxon>Metazoa</taxon>
        <taxon>Ecdysozoa</taxon>
        <taxon>Arthropoda</taxon>
        <taxon>Hexapoda</taxon>
        <taxon>Insecta</taxon>
        <taxon>Pterygota</taxon>
        <taxon>Neoptera</taxon>
        <taxon>Endopterygota</taxon>
        <taxon>Coleoptera</taxon>
        <taxon>Polyphaga</taxon>
        <taxon>Cucujiformia</taxon>
        <taxon>Chrysomeloidea</taxon>
        <taxon>Chrysomelidae</taxon>
        <taxon>Galerucinae</taxon>
        <taxon>Diabroticina</taxon>
        <taxon>Diabroticites</taxon>
        <taxon>Diabrotica</taxon>
    </lineage>
</organism>